<keyword evidence="4" id="KW-0808">Transferase</keyword>
<dbReference type="GO" id="GO:0004760">
    <property type="term" value="F:L-serine-pyruvate transaminase activity"/>
    <property type="evidence" value="ECO:0007669"/>
    <property type="project" value="TreeGrafter"/>
</dbReference>
<dbReference type="Pfam" id="PF00266">
    <property type="entry name" value="Aminotran_5"/>
    <property type="match status" value="1"/>
</dbReference>
<dbReference type="PROSITE" id="PS51186">
    <property type="entry name" value="GNAT"/>
    <property type="match status" value="1"/>
</dbReference>
<dbReference type="PANTHER" id="PTHR21152:SF40">
    <property type="entry name" value="ALANINE--GLYOXYLATE AMINOTRANSFERASE"/>
    <property type="match status" value="1"/>
</dbReference>
<reference evidence="4 5" key="1">
    <citation type="submission" date="2019-08" db="EMBL/GenBank/DDBJ databases">
        <title>Bacillus genomes from the desert of Cuatro Cienegas, Coahuila.</title>
        <authorList>
            <person name="Olmedo-Alvarez G."/>
        </authorList>
    </citation>
    <scope>NUCLEOTIDE SEQUENCE [LARGE SCALE GENOMIC DNA]</scope>
    <source>
        <strain evidence="4 5">CH446_14T</strain>
    </source>
</reference>
<accession>A0A5D4RNS0</accession>
<comment type="caution">
    <text evidence="4">The sequence shown here is derived from an EMBL/GenBank/DDBJ whole genome shotgun (WGS) entry which is preliminary data.</text>
</comment>
<sequence>MESLTYKLASEQSEFEQIHQLNYQTFVEEIPQHSKNDENELIDKFHQENTYMIAKKGEEVVGMIAIRAKRPFSLDYKLESLDDCLPVKGTACEVRLLSIKKEYRSSRVFYHLCERLVQFCLEKGYTMALISGTVRQLKLYRRIGFIPFGPLTGEEGAQFQPMYLTKENFERSTKAFIRLMKKKTKPAKRISLLPGPVSIHPEAEKAFREPAISHRSEEFKKELHQLRSSLCHMTGAAHAEVVVGTGTLSNDLVAAQLSCIPGTGLILANGEFGFRLIDHAKRQGLSFQSIEKEWNEPIHLYEIEQAINSSSSISWIWTVHCETSTGYLYDLDSLKELCGSLGIKLCVDACSSAGTVPLDLKEIYLASAVSGKGFGSYPGLAIVFHRERILGGNHIPRYLDLKMYQDHESIPYTHSSNLVTALNKACGLIDYEKTSRIGEQARERMEANGWIVLGDESYSPGIITILVPETISSKKIGDYCKSKGVLISYESDYLLKRNWIQAAFMGSISEQEAAEALKILEQAFEIQNEKRYQYETV</sequence>
<dbReference type="InterPro" id="IPR016181">
    <property type="entry name" value="Acyl_CoA_acyltransferase"/>
</dbReference>
<gene>
    <name evidence="4" type="ORF">FZD51_00795</name>
</gene>
<evidence type="ECO:0000313" key="5">
    <source>
        <dbReference type="Proteomes" id="UP000322139"/>
    </source>
</evidence>
<dbReference type="RefSeq" id="WP_148973007.1">
    <property type="nucleotide sequence ID" value="NZ_VTER01000001.1"/>
</dbReference>
<keyword evidence="4" id="KW-0032">Aminotransferase</keyword>
<dbReference type="Pfam" id="PF13444">
    <property type="entry name" value="Acetyltransf_5"/>
    <property type="match status" value="1"/>
</dbReference>
<comment type="cofactor">
    <cofactor evidence="1">
        <name>pyridoxal 5'-phosphate</name>
        <dbReference type="ChEBI" id="CHEBI:597326"/>
    </cofactor>
</comment>
<dbReference type="Proteomes" id="UP000322139">
    <property type="component" value="Unassembled WGS sequence"/>
</dbReference>
<dbReference type="PANTHER" id="PTHR21152">
    <property type="entry name" value="AMINOTRANSFERASE CLASS V"/>
    <property type="match status" value="1"/>
</dbReference>
<protein>
    <submittedName>
        <fullName evidence="4">Aminotransferase class V-fold PLP-dependent enzyme</fullName>
    </submittedName>
</protein>
<dbReference type="Gene3D" id="3.40.630.30">
    <property type="match status" value="1"/>
</dbReference>
<dbReference type="Gene3D" id="3.90.1150.10">
    <property type="entry name" value="Aspartate Aminotransferase, domain 1"/>
    <property type="match status" value="1"/>
</dbReference>
<dbReference type="SUPFAM" id="SSF53383">
    <property type="entry name" value="PLP-dependent transferases"/>
    <property type="match status" value="1"/>
</dbReference>
<evidence type="ECO:0000256" key="2">
    <source>
        <dbReference type="ARBA" id="ARBA00022898"/>
    </source>
</evidence>
<name>A0A5D4RNS0_9BACI</name>
<feature type="domain" description="N-acetyltransferase" evidence="3">
    <location>
        <begin position="4"/>
        <end position="167"/>
    </location>
</feature>
<dbReference type="Gene3D" id="3.40.640.10">
    <property type="entry name" value="Type I PLP-dependent aspartate aminotransferase-like (Major domain)"/>
    <property type="match status" value="1"/>
</dbReference>
<evidence type="ECO:0000313" key="4">
    <source>
        <dbReference type="EMBL" id="TYS52021.1"/>
    </source>
</evidence>
<dbReference type="AlphaFoldDB" id="A0A5D4RNS0"/>
<evidence type="ECO:0000259" key="3">
    <source>
        <dbReference type="PROSITE" id="PS51186"/>
    </source>
</evidence>
<organism evidence="4 5">
    <name type="scientific">Bacillus infantis</name>
    <dbReference type="NCBI Taxonomy" id="324767"/>
    <lineage>
        <taxon>Bacteria</taxon>
        <taxon>Bacillati</taxon>
        <taxon>Bacillota</taxon>
        <taxon>Bacilli</taxon>
        <taxon>Bacillales</taxon>
        <taxon>Bacillaceae</taxon>
        <taxon>Bacillus</taxon>
    </lineage>
</organism>
<dbReference type="InterPro" id="IPR015422">
    <property type="entry name" value="PyrdxlP-dep_Trfase_small"/>
</dbReference>
<keyword evidence="2" id="KW-0663">Pyridoxal phosphate</keyword>
<dbReference type="InterPro" id="IPR000192">
    <property type="entry name" value="Aminotrans_V_dom"/>
</dbReference>
<evidence type="ECO:0000256" key="1">
    <source>
        <dbReference type="ARBA" id="ARBA00001933"/>
    </source>
</evidence>
<dbReference type="SUPFAM" id="SSF55729">
    <property type="entry name" value="Acyl-CoA N-acyltransferases (Nat)"/>
    <property type="match status" value="1"/>
</dbReference>
<dbReference type="GO" id="GO:0019265">
    <property type="term" value="P:glycine biosynthetic process, by transamination of glyoxylate"/>
    <property type="evidence" value="ECO:0007669"/>
    <property type="project" value="TreeGrafter"/>
</dbReference>
<dbReference type="GO" id="GO:0008453">
    <property type="term" value="F:alanine-glyoxylate transaminase activity"/>
    <property type="evidence" value="ECO:0007669"/>
    <property type="project" value="TreeGrafter"/>
</dbReference>
<dbReference type="GO" id="GO:0016747">
    <property type="term" value="F:acyltransferase activity, transferring groups other than amino-acyl groups"/>
    <property type="evidence" value="ECO:0007669"/>
    <property type="project" value="InterPro"/>
</dbReference>
<proteinExistence type="predicted"/>
<dbReference type="InterPro" id="IPR015421">
    <property type="entry name" value="PyrdxlP-dep_Trfase_major"/>
</dbReference>
<dbReference type="EMBL" id="VTER01000001">
    <property type="protein sequence ID" value="TYS52021.1"/>
    <property type="molecule type" value="Genomic_DNA"/>
</dbReference>
<dbReference type="InterPro" id="IPR015424">
    <property type="entry name" value="PyrdxlP-dep_Trfase"/>
</dbReference>
<dbReference type="InterPro" id="IPR000182">
    <property type="entry name" value="GNAT_dom"/>
</dbReference>